<accession>A0A1F2UGC9</accession>
<dbReference type="AlphaFoldDB" id="A0A1F2UGC9"/>
<dbReference type="PROSITE" id="PS51257">
    <property type="entry name" value="PROKAR_LIPOPROTEIN"/>
    <property type="match status" value="1"/>
</dbReference>
<name>A0A1F2UGC9_9ACTN</name>
<proteinExistence type="predicted"/>
<protein>
    <recommendedName>
        <fullName evidence="4">Lipoprotein</fullName>
    </recommendedName>
</protein>
<sequence>MKRAIFFATVLMIAAVLVSACSQPTEKVTRERFDYQKSLIDGINEGGAKAENHKGLAWRIPDGKTLPSEPYHGVYALGGTLEKPEIKFEIQGEGYYIKAVEYAEGGRVVIKSLDTNLDKKTLKMINLYSDTDAKPESDMRGFAVYLVKDMKTFAASQVSLVELALEDKPFLTDDDLISYSWRDHKLKLNEDAIAKIPQAIPLDGRPVVVVADGQRIYLGALWTPVSSLSASMPTMTLYNGYLSIELGNSGQLSHGKSDPRDNARIYKALKDAGKLQQRS</sequence>
<comment type="caution">
    <text evidence="2">The sequence shown here is derived from an EMBL/GenBank/DDBJ whole genome shotgun (WGS) entry which is preliminary data.</text>
</comment>
<gene>
    <name evidence="2" type="ORF">A2074_04345</name>
</gene>
<feature type="signal peptide" evidence="1">
    <location>
        <begin position="1"/>
        <end position="20"/>
    </location>
</feature>
<keyword evidence="1" id="KW-0732">Signal</keyword>
<dbReference type="EMBL" id="MELI01000104">
    <property type="protein sequence ID" value="OFW32099.1"/>
    <property type="molecule type" value="Genomic_DNA"/>
</dbReference>
<organism evidence="2 3">
    <name type="scientific">Candidatus Aquicultor primus</name>
    <dbReference type="NCBI Taxonomy" id="1797195"/>
    <lineage>
        <taxon>Bacteria</taxon>
        <taxon>Bacillati</taxon>
        <taxon>Actinomycetota</taxon>
        <taxon>Candidatus Aquicultoria</taxon>
        <taxon>Candidatus Aquicultorales</taxon>
        <taxon>Candidatus Aquicultoraceae</taxon>
        <taxon>Candidatus Aquicultor</taxon>
    </lineage>
</organism>
<evidence type="ECO:0000313" key="3">
    <source>
        <dbReference type="Proteomes" id="UP000178086"/>
    </source>
</evidence>
<dbReference type="Proteomes" id="UP000178086">
    <property type="component" value="Unassembled WGS sequence"/>
</dbReference>
<evidence type="ECO:0000256" key="1">
    <source>
        <dbReference type="SAM" id="SignalP"/>
    </source>
</evidence>
<reference evidence="2 3" key="1">
    <citation type="journal article" date="2016" name="Nat. Commun.">
        <title>Thousands of microbial genomes shed light on interconnected biogeochemical processes in an aquifer system.</title>
        <authorList>
            <person name="Anantharaman K."/>
            <person name="Brown C.T."/>
            <person name="Hug L.A."/>
            <person name="Sharon I."/>
            <person name="Castelle C.J."/>
            <person name="Probst A.J."/>
            <person name="Thomas B.C."/>
            <person name="Singh A."/>
            <person name="Wilkins M.J."/>
            <person name="Karaoz U."/>
            <person name="Brodie E.L."/>
            <person name="Williams K.H."/>
            <person name="Hubbard S.S."/>
            <person name="Banfield J.F."/>
        </authorList>
    </citation>
    <scope>NUCLEOTIDE SEQUENCE [LARGE SCALE GENOMIC DNA]</scope>
</reference>
<evidence type="ECO:0000313" key="2">
    <source>
        <dbReference type="EMBL" id="OFW32099.1"/>
    </source>
</evidence>
<evidence type="ECO:0008006" key="4">
    <source>
        <dbReference type="Google" id="ProtNLM"/>
    </source>
</evidence>
<feature type="chain" id="PRO_5038379816" description="Lipoprotein" evidence="1">
    <location>
        <begin position="21"/>
        <end position="279"/>
    </location>
</feature>